<feature type="transmembrane region" description="Helical" evidence="6">
    <location>
        <begin position="227"/>
        <end position="249"/>
    </location>
</feature>
<keyword evidence="9" id="KW-1185">Reference proteome</keyword>
<feature type="transmembrane region" description="Helical" evidence="6">
    <location>
        <begin position="81"/>
        <end position="101"/>
    </location>
</feature>
<feature type="transmembrane region" description="Helical" evidence="6">
    <location>
        <begin position="173"/>
        <end position="195"/>
    </location>
</feature>
<reference evidence="8 9" key="1">
    <citation type="journal article" date="2016" name="Appl. Environ. Microbiol.">
        <title>Whole genome relationships among Francisella bacteria of diverse origin define new species and provide specific regions for detection.</title>
        <authorList>
            <person name="Challacombe J.F."/>
            <person name="Petersen J.M."/>
            <person name="Gallegos-Graves V."/>
            <person name="Hodge D."/>
            <person name="Pillai S."/>
            <person name="Kuske C.R."/>
        </authorList>
    </citation>
    <scope>NUCLEOTIDE SEQUENCE [LARGE SCALE GENOMIC DNA]</scope>
    <source>
        <strain evidence="9">TX07-7310</strain>
    </source>
</reference>
<dbReference type="PROSITE" id="PS00216">
    <property type="entry name" value="SUGAR_TRANSPORT_1"/>
    <property type="match status" value="1"/>
</dbReference>
<dbReference type="Pfam" id="PF07690">
    <property type="entry name" value="MFS_1"/>
    <property type="match status" value="1"/>
</dbReference>
<dbReference type="PANTHER" id="PTHR23504:SF15">
    <property type="entry name" value="MAJOR FACILITATOR SUPERFAMILY (MFS) PROFILE DOMAIN-CONTAINING PROTEIN"/>
    <property type="match status" value="1"/>
</dbReference>
<feature type="transmembrane region" description="Helical" evidence="6">
    <location>
        <begin position="113"/>
        <end position="134"/>
    </location>
</feature>
<dbReference type="Proteomes" id="UP000184222">
    <property type="component" value="Chromosome"/>
</dbReference>
<keyword evidence="4 6" id="KW-1133">Transmembrane helix</keyword>
<feature type="transmembrane region" description="Helical" evidence="6">
    <location>
        <begin position="44"/>
        <end position="69"/>
    </location>
</feature>
<dbReference type="GO" id="GO:0016020">
    <property type="term" value="C:membrane"/>
    <property type="evidence" value="ECO:0007669"/>
    <property type="project" value="UniProtKB-SubCell"/>
</dbReference>
<dbReference type="PANTHER" id="PTHR23504">
    <property type="entry name" value="MAJOR FACILITATOR SUPERFAMILY DOMAIN-CONTAINING PROTEIN 10"/>
    <property type="match status" value="1"/>
</dbReference>
<feature type="transmembrane region" description="Helical" evidence="6">
    <location>
        <begin position="325"/>
        <end position="348"/>
    </location>
</feature>
<keyword evidence="2" id="KW-0813">Transport</keyword>
<dbReference type="GO" id="GO:0022857">
    <property type="term" value="F:transmembrane transporter activity"/>
    <property type="evidence" value="ECO:0007669"/>
    <property type="project" value="InterPro"/>
</dbReference>
<evidence type="ECO:0000259" key="7">
    <source>
        <dbReference type="PROSITE" id="PS50850"/>
    </source>
</evidence>
<evidence type="ECO:0000256" key="4">
    <source>
        <dbReference type="ARBA" id="ARBA00022989"/>
    </source>
</evidence>
<sequence>MGKKIFFSLCLVIFVDSISAGIIFPIMPELFLDTQYGLVRSHSFISSSMLYGLSFGLFPLASFFGMPFLGTLSDHYGRRRILILGLSGVCFSDLLACASILLRDPCIFLLSRFIIGFFSATYVVANAVIADLSLDIKSKMNNFKWPTLAFVAGFVLGPLIGGSSSILQGANSLTLPFLVVLCLSLFNLILIYVLFTDIKSIDQKKHKAFRNQFRDIIDIFIDKSLRLLTISYSLFQFAIGLFIQSISLFLADTFNFNTKNIGIFFTVMCMGLALNILFIQPLLSKYIKINKLIISSIIIMSVMLLIEGISVYVDDFIQIDVRLVIWIASLIFYISMPFATTGYTAVYSDFSDKERQGKTMGGLGQISSLMWFLASFFIGYLVLTHESLILMLAGSLALIGALILYMAFFKLTKIDSN</sequence>
<protein>
    <recommendedName>
        <fullName evidence="7">Major facilitator superfamily (MFS) profile domain-containing protein</fullName>
    </recommendedName>
</protein>
<evidence type="ECO:0000313" key="8">
    <source>
        <dbReference type="EMBL" id="API86657.1"/>
    </source>
</evidence>
<keyword evidence="3 6" id="KW-0812">Transmembrane</keyword>
<dbReference type="EMBL" id="CP016796">
    <property type="protein sequence ID" value="API86657.1"/>
    <property type="molecule type" value="Genomic_DNA"/>
</dbReference>
<evidence type="ECO:0000256" key="3">
    <source>
        <dbReference type="ARBA" id="ARBA00022692"/>
    </source>
</evidence>
<gene>
    <name evidence="8" type="ORF">F7310_04455</name>
</gene>
<feature type="transmembrane region" description="Helical" evidence="6">
    <location>
        <begin position="146"/>
        <end position="167"/>
    </location>
</feature>
<evidence type="ECO:0000256" key="2">
    <source>
        <dbReference type="ARBA" id="ARBA00022448"/>
    </source>
</evidence>
<dbReference type="InterPro" id="IPR011701">
    <property type="entry name" value="MFS"/>
</dbReference>
<feature type="transmembrane region" description="Helical" evidence="6">
    <location>
        <begin position="360"/>
        <end position="382"/>
    </location>
</feature>
<evidence type="ECO:0000256" key="6">
    <source>
        <dbReference type="SAM" id="Phobius"/>
    </source>
</evidence>
<feature type="transmembrane region" description="Helical" evidence="6">
    <location>
        <begin position="292"/>
        <end position="313"/>
    </location>
</feature>
<proteinExistence type="predicted"/>
<dbReference type="KEGG" id="frx:F7310_04455"/>
<dbReference type="STRING" id="573570.F7310_04455"/>
<feature type="transmembrane region" description="Helical" evidence="6">
    <location>
        <begin position="388"/>
        <end position="408"/>
    </location>
</feature>
<evidence type="ECO:0000256" key="1">
    <source>
        <dbReference type="ARBA" id="ARBA00004141"/>
    </source>
</evidence>
<dbReference type="OrthoDB" id="9764259at2"/>
<evidence type="ECO:0000256" key="5">
    <source>
        <dbReference type="ARBA" id="ARBA00023136"/>
    </source>
</evidence>
<dbReference type="PROSITE" id="PS50850">
    <property type="entry name" value="MFS"/>
    <property type="match status" value="1"/>
</dbReference>
<comment type="subcellular location">
    <subcellularLocation>
        <location evidence="1">Membrane</location>
        <topology evidence="1">Multi-pass membrane protein</topology>
    </subcellularLocation>
</comment>
<keyword evidence="5 6" id="KW-0472">Membrane</keyword>
<dbReference type="SUPFAM" id="SSF103473">
    <property type="entry name" value="MFS general substrate transporter"/>
    <property type="match status" value="1"/>
</dbReference>
<dbReference type="Gene3D" id="1.20.1250.20">
    <property type="entry name" value="MFS general substrate transporter like domains"/>
    <property type="match status" value="1"/>
</dbReference>
<evidence type="ECO:0000313" key="9">
    <source>
        <dbReference type="Proteomes" id="UP000184222"/>
    </source>
</evidence>
<dbReference type="AlphaFoldDB" id="A0A1L4BS44"/>
<accession>A0A1L4BS44</accession>
<dbReference type="InterPro" id="IPR005829">
    <property type="entry name" value="Sugar_transporter_CS"/>
</dbReference>
<dbReference type="InterPro" id="IPR020846">
    <property type="entry name" value="MFS_dom"/>
</dbReference>
<dbReference type="RefSeq" id="WP_072712097.1">
    <property type="nucleotide sequence ID" value="NZ_CP016796.1"/>
</dbReference>
<feature type="transmembrane region" description="Helical" evidence="6">
    <location>
        <begin position="261"/>
        <end position="280"/>
    </location>
</feature>
<organism evidence="8 9">
    <name type="scientific">Francisella uliginis</name>
    <dbReference type="NCBI Taxonomy" id="573570"/>
    <lineage>
        <taxon>Bacteria</taxon>
        <taxon>Pseudomonadati</taxon>
        <taxon>Pseudomonadota</taxon>
        <taxon>Gammaproteobacteria</taxon>
        <taxon>Thiotrichales</taxon>
        <taxon>Francisellaceae</taxon>
        <taxon>Francisella</taxon>
    </lineage>
</organism>
<dbReference type="InterPro" id="IPR036259">
    <property type="entry name" value="MFS_trans_sf"/>
</dbReference>
<name>A0A1L4BS44_9GAMM</name>
<feature type="domain" description="Major facilitator superfamily (MFS) profile" evidence="7">
    <location>
        <begin position="5"/>
        <end position="412"/>
    </location>
</feature>